<evidence type="ECO:0000259" key="1">
    <source>
        <dbReference type="Pfam" id="PF07589"/>
    </source>
</evidence>
<dbReference type="InterPro" id="IPR013424">
    <property type="entry name" value="Ice-binding_C"/>
</dbReference>
<accession>A0A2W5A6E2</accession>
<sequence>MEPYPTSFGNAIGADYIGLNLTTENGGGTGFYWFRPGAFGAVGVYSNQGWPDPFCDGEACYGNAGIATLTVGMGGNAVPEPPSWALLITGFGLAGMAMRRRVAPRYVTA</sequence>
<dbReference type="Pfam" id="PF07589">
    <property type="entry name" value="PEP-CTERM"/>
    <property type="match status" value="1"/>
</dbReference>
<evidence type="ECO:0000313" key="2">
    <source>
        <dbReference type="EMBL" id="PZO90074.1"/>
    </source>
</evidence>
<proteinExistence type="predicted"/>
<dbReference type="NCBIfam" id="TIGR02595">
    <property type="entry name" value="PEP_CTERM"/>
    <property type="match status" value="1"/>
</dbReference>
<dbReference type="AlphaFoldDB" id="A0A2W5A6E2"/>
<reference evidence="2 3" key="1">
    <citation type="submission" date="2017-08" db="EMBL/GenBank/DDBJ databases">
        <title>Infants hospitalized years apart are colonized by the same room-sourced microbial strains.</title>
        <authorList>
            <person name="Brooks B."/>
            <person name="Olm M.R."/>
            <person name="Firek B.A."/>
            <person name="Baker R."/>
            <person name="Thomas B.C."/>
            <person name="Morowitz M.J."/>
            <person name="Banfield J.F."/>
        </authorList>
    </citation>
    <scope>NUCLEOTIDE SEQUENCE [LARGE SCALE GENOMIC DNA]</scope>
    <source>
        <strain evidence="2">S2_018_000_R2_101</strain>
    </source>
</reference>
<dbReference type="NCBIfam" id="NF035944">
    <property type="entry name" value="PEPxxWA-CTERM"/>
    <property type="match status" value="1"/>
</dbReference>
<evidence type="ECO:0000313" key="3">
    <source>
        <dbReference type="Proteomes" id="UP000249066"/>
    </source>
</evidence>
<feature type="domain" description="Ice-binding protein C-terminal" evidence="1">
    <location>
        <begin position="77"/>
        <end position="101"/>
    </location>
</feature>
<dbReference type="Proteomes" id="UP000249066">
    <property type="component" value="Unassembled WGS sequence"/>
</dbReference>
<comment type="caution">
    <text evidence="2">The sequence shown here is derived from an EMBL/GenBank/DDBJ whole genome shotgun (WGS) entry which is preliminary data.</text>
</comment>
<gene>
    <name evidence="2" type="ORF">DI623_08085</name>
</gene>
<dbReference type="EMBL" id="QFNN01000037">
    <property type="protein sequence ID" value="PZO90074.1"/>
    <property type="molecule type" value="Genomic_DNA"/>
</dbReference>
<protein>
    <recommendedName>
        <fullName evidence="1">Ice-binding protein C-terminal domain-containing protein</fullName>
    </recommendedName>
</protein>
<organism evidence="2 3">
    <name type="scientific">Sphingomonas sanxanigenens</name>
    <dbReference type="NCBI Taxonomy" id="397260"/>
    <lineage>
        <taxon>Bacteria</taxon>
        <taxon>Pseudomonadati</taxon>
        <taxon>Pseudomonadota</taxon>
        <taxon>Alphaproteobacteria</taxon>
        <taxon>Sphingomonadales</taxon>
        <taxon>Sphingomonadaceae</taxon>
        <taxon>Sphingomonas</taxon>
    </lineage>
</organism>
<name>A0A2W5A6E2_9SPHN</name>